<dbReference type="EMBL" id="FNDQ01000028">
    <property type="protein sequence ID" value="SDH94328.1"/>
    <property type="molecule type" value="Genomic_DNA"/>
</dbReference>
<keyword evidence="2 7" id="KW-0349">Heme</keyword>
<dbReference type="InterPro" id="IPR036909">
    <property type="entry name" value="Cyt_c-like_dom_sf"/>
</dbReference>
<dbReference type="Pfam" id="PF03150">
    <property type="entry name" value="CCP_MauG"/>
    <property type="match status" value="1"/>
</dbReference>
<feature type="domain" description="Cytochrome c" evidence="9">
    <location>
        <begin position="453"/>
        <end position="594"/>
    </location>
</feature>
<evidence type="ECO:0000256" key="4">
    <source>
        <dbReference type="ARBA" id="ARBA00022729"/>
    </source>
</evidence>
<reference evidence="11" key="1">
    <citation type="submission" date="2016-10" db="EMBL/GenBank/DDBJ databases">
        <authorList>
            <person name="Varghese N."/>
            <person name="Submissions S."/>
        </authorList>
    </citation>
    <scope>NUCLEOTIDE SEQUENCE [LARGE SCALE GENOMIC DNA]</scope>
    <source>
        <strain evidence="11">DSM 23313</strain>
    </source>
</reference>
<feature type="chain" id="PRO_5017299710" evidence="8">
    <location>
        <begin position="23"/>
        <end position="597"/>
    </location>
</feature>
<evidence type="ECO:0000259" key="9">
    <source>
        <dbReference type="PROSITE" id="PS51007"/>
    </source>
</evidence>
<dbReference type="GO" id="GO:0046872">
    <property type="term" value="F:metal ion binding"/>
    <property type="evidence" value="ECO:0007669"/>
    <property type="project" value="UniProtKB-KW"/>
</dbReference>
<feature type="domain" description="Cytochrome c" evidence="9">
    <location>
        <begin position="300"/>
        <end position="434"/>
    </location>
</feature>
<evidence type="ECO:0000256" key="7">
    <source>
        <dbReference type="PROSITE-ProRule" id="PRU00433"/>
    </source>
</evidence>
<sequence length="597" mass="67883">MFKVKYVVLLSLFMLFVSCKQSENSYDNVSFNKYLLEKVAVLEQEVDHMLDAVELRKDSVAIREAFVKSRISFKEIEWAVSYFLPHTSKSINGPALDQLDLDENKFIPAEGFQVIEEIIYGDFKEVDYKELLTEVKIVKNNVNSIRKNFDVITISDTSVLEALKMELFQITALGITGFDTPESGLQFVEAEASLRGVLEVLLLTEKWREAETFNKLNKLLEEAIAICEVNPSKNEFDYLTYIVSYLDPIAKGVVTLQKELGIPFNQGNQVVKGEVGSLFEKDLINLNAFLPDESYYMTPAKIALGKELFFERKLSKNHVRSCSDCHHSDKAFSDGLKTSLDLQGNPLKRNTPSLNYAAYYHGQFWDMRSVTLESQSSDVITNKDEMHGNLEEIVEHLRDSESYRHKFKEVFVESEQIEVWQLENALASYIRSLAVFNSRFDLYMRGDQTALTKKEKSGFNLFVGKGECATCHFIPVFNGTVPPYFTNSEQEVLGVPMDKKGTKLDTDLGRYVFNTDLEQLKYAFKTPTVRNAGESGPYMHNGVYETLEEVMDFYNKGGGIGLGLDVPNQTLPDYSLELTDEEMSDVIAFMKALSDKK</sequence>
<keyword evidence="5" id="KW-0560">Oxidoreductase</keyword>
<protein>
    <submittedName>
        <fullName evidence="10">Cytochrome c peroxidase</fullName>
    </submittedName>
</protein>
<dbReference type="GO" id="GO:0020037">
    <property type="term" value="F:heme binding"/>
    <property type="evidence" value="ECO:0007669"/>
    <property type="project" value="InterPro"/>
</dbReference>
<evidence type="ECO:0000256" key="6">
    <source>
        <dbReference type="ARBA" id="ARBA00023004"/>
    </source>
</evidence>
<dbReference type="Proteomes" id="UP000243588">
    <property type="component" value="Unassembled WGS sequence"/>
</dbReference>
<keyword evidence="11" id="KW-1185">Reference proteome</keyword>
<dbReference type="STRING" id="702745.SAMN05421818_12819"/>
<evidence type="ECO:0000256" key="8">
    <source>
        <dbReference type="SAM" id="SignalP"/>
    </source>
</evidence>
<dbReference type="AlphaFoldDB" id="A0A1G8GIU3"/>
<accession>A0A1G8GIU3</accession>
<dbReference type="GO" id="GO:0030313">
    <property type="term" value="C:cell envelope"/>
    <property type="evidence" value="ECO:0007669"/>
    <property type="project" value="UniProtKB-SubCell"/>
</dbReference>
<dbReference type="PROSITE" id="PS51257">
    <property type="entry name" value="PROKAR_LIPOPROTEIN"/>
    <property type="match status" value="1"/>
</dbReference>
<keyword evidence="4 8" id="KW-0732">Signal</keyword>
<keyword evidence="3 7" id="KW-0479">Metal-binding</keyword>
<evidence type="ECO:0000256" key="5">
    <source>
        <dbReference type="ARBA" id="ARBA00023002"/>
    </source>
</evidence>
<evidence type="ECO:0000256" key="2">
    <source>
        <dbReference type="ARBA" id="ARBA00022617"/>
    </source>
</evidence>
<evidence type="ECO:0000313" key="10">
    <source>
        <dbReference type="EMBL" id="SDH94328.1"/>
    </source>
</evidence>
<evidence type="ECO:0000256" key="1">
    <source>
        <dbReference type="ARBA" id="ARBA00004196"/>
    </source>
</evidence>
<keyword evidence="10" id="KW-0575">Peroxidase</keyword>
<gene>
    <name evidence="10" type="ORF">SAMN05421818_12819</name>
</gene>
<feature type="signal peptide" evidence="8">
    <location>
        <begin position="1"/>
        <end position="22"/>
    </location>
</feature>
<comment type="subcellular location">
    <subcellularLocation>
        <location evidence="1">Cell envelope</location>
    </subcellularLocation>
</comment>
<dbReference type="SUPFAM" id="SSF46626">
    <property type="entry name" value="Cytochrome c"/>
    <property type="match status" value="2"/>
</dbReference>
<dbReference type="PANTHER" id="PTHR30600">
    <property type="entry name" value="CYTOCHROME C PEROXIDASE-RELATED"/>
    <property type="match status" value="1"/>
</dbReference>
<dbReference type="GO" id="GO:0004130">
    <property type="term" value="F:cytochrome-c peroxidase activity"/>
    <property type="evidence" value="ECO:0007669"/>
    <property type="project" value="TreeGrafter"/>
</dbReference>
<dbReference type="PROSITE" id="PS51007">
    <property type="entry name" value="CYTC"/>
    <property type="match status" value="2"/>
</dbReference>
<evidence type="ECO:0000256" key="3">
    <source>
        <dbReference type="ARBA" id="ARBA00022723"/>
    </source>
</evidence>
<keyword evidence="6 7" id="KW-0408">Iron</keyword>
<dbReference type="RefSeq" id="WP_090410287.1">
    <property type="nucleotide sequence ID" value="NZ_FNDQ01000028.1"/>
</dbReference>
<dbReference type="GO" id="GO:0009055">
    <property type="term" value="F:electron transfer activity"/>
    <property type="evidence" value="ECO:0007669"/>
    <property type="project" value="InterPro"/>
</dbReference>
<dbReference type="InterPro" id="IPR004852">
    <property type="entry name" value="Di-haem_cyt_c_peroxidsae"/>
</dbReference>
<evidence type="ECO:0000313" key="11">
    <source>
        <dbReference type="Proteomes" id="UP000243588"/>
    </source>
</evidence>
<dbReference type="Gene3D" id="1.10.760.10">
    <property type="entry name" value="Cytochrome c-like domain"/>
    <property type="match status" value="2"/>
</dbReference>
<dbReference type="InterPro" id="IPR009056">
    <property type="entry name" value="Cyt_c-like_dom"/>
</dbReference>
<name>A0A1G8GIU3_9FLAO</name>
<dbReference type="InterPro" id="IPR038352">
    <property type="entry name" value="Imelysin_sf"/>
</dbReference>
<organism evidence="10 11">
    <name type="scientific">Myroides phaeus</name>
    <dbReference type="NCBI Taxonomy" id="702745"/>
    <lineage>
        <taxon>Bacteria</taxon>
        <taxon>Pseudomonadati</taxon>
        <taxon>Bacteroidota</taxon>
        <taxon>Flavobacteriia</taxon>
        <taxon>Flavobacteriales</taxon>
        <taxon>Flavobacteriaceae</taxon>
        <taxon>Myroides</taxon>
    </lineage>
</organism>
<dbReference type="PANTHER" id="PTHR30600:SF10">
    <property type="entry name" value="BLL6722 PROTEIN"/>
    <property type="match status" value="1"/>
</dbReference>
<proteinExistence type="predicted"/>
<dbReference type="InterPro" id="IPR051395">
    <property type="entry name" value="Cytochrome_c_Peroxidase/MauG"/>
</dbReference>
<dbReference type="Gene3D" id="1.20.1420.20">
    <property type="entry name" value="M75 peptidase, HXXE motif"/>
    <property type="match status" value="1"/>
</dbReference>